<feature type="region of interest" description="Disordered" evidence="1">
    <location>
        <begin position="1"/>
        <end position="29"/>
    </location>
</feature>
<proteinExistence type="predicted"/>
<gene>
    <name evidence="2" type="ORF">FIBSPDRAFT_245529</name>
</gene>
<evidence type="ECO:0000313" key="3">
    <source>
        <dbReference type="Proteomes" id="UP000076532"/>
    </source>
</evidence>
<evidence type="ECO:0000313" key="2">
    <source>
        <dbReference type="EMBL" id="KZP28634.1"/>
    </source>
</evidence>
<dbReference type="EMBL" id="KV417502">
    <property type="protein sequence ID" value="KZP28634.1"/>
    <property type="molecule type" value="Genomic_DNA"/>
</dbReference>
<keyword evidence="3" id="KW-1185">Reference proteome</keyword>
<evidence type="ECO:0000256" key="1">
    <source>
        <dbReference type="SAM" id="MobiDB-lite"/>
    </source>
</evidence>
<organism evidence="2 3">
    <name type="scientific">Athelia psychrophila</name>
    <dbReference type="NCBI Taxonomy" id="1759441"/>
    <lineage>
        <taxon>Eukaryota</taxon>
        <taxon>Fungi</taxon>
        <taxon>Dikarya</taxon>
        <taxon>Basidiomycota</taxon>
        <taxon>Agaricomycotina</taxon>
        <taxon>Agaricomycetes</taxon>
        <taxon>Agaricomycetidae</taxon>
        <taxon>Atheliales</taxon>
        <taxon>Atheliaceae</taxon>
        <taxon>Athelia</taxon>
    </lineage>
</organism>
<reference evidence="2 3" key="1">
    <citation type="journal article" date="2016" name="Mol. Biol. Evol.">
        <title>Comparative Genomics of Early-Diverging Mushroom-Forming Fungi Provides Insights into the Origins of Lignocellulose Decay Capabilities.</title>
        <authorList>
            <person name="Nagy L.G."/>
            <person name="Riley R."/>
            <person name="Tritt A."/>
            <person name="Adam C."/>
            <person name="Daum C."/>
            <person name="Floudas D."/>
            <person name="Sun H."/>
            <person name="Yadav J.S."/>
            <person name="Pangilinan J."/>
            <person name="Larsson K.H."/>
            <person name="Matsuura K."/>
            <person name="Barry K."/>
            <person name="Labutti K."/>
            <person name="Kuo R."/>
            <person name="Ohm R.A."/>
            <person name="Bhattacharya S.S."/>
            <person name="Shirouzu T."/>
            <person name="Yoshinaga Y."/>
            <person name="Martin F.M."/>
            <person name="Grigoriev I.V."/>
            <person name="Hibbett D.S."/>
        </authorList>
    </citation>
    <scope>NUCLEOTIDE SEQUENCE [LARGE SCALE GENOMIC DNA]</scope>
    <source>
        <strain evidence="2 3">CBS 109695</strain>
    </source>
</reference>
<name>A0A166RTF2_9AGAM</name>
<dbReference type="Proteomes" id="UP000076532">
    <property type="component" value="Unassembled WGS sequence"/>
</dbReference>
<feature type="compositionally biased region" description="Pro residues" evidence="1">
    <location>
        <begin position="16"/>
        <end position="26"/>
    </location>
</feature>
<protein>
    <submittedName>
        <fullName evidence="2">Uncharacterized protein</fullName>
    </submittedName>
</protein>
<accession>A0A166RTF2</accession>
<sequence>MCVRVFPRQQPLARTPDPPNHSPTPALPRNVHGVYPAALDVLGTCGERRGRACSRFCPGATPGLPPTHLLTRALPRFRAFPKRAWGLPHRVGPPAHTISQQAVRARTYMCPGAPSPTPASPHPATSHPPRVLQTCGGDILMTSRCRARRGIASDSARMCPRAAAPPVLPPTQLGIQPPPNPPALYRHAEGLPRRSHGAMEHPAAAHECISSAPCWAAHPRAPTNPTRYPATAQPSCAVQTRGGAASTFLRSHGTPGGCARVRIECGACWVAHPLTPTNPTQHPATVQSSRAIQTRGGATTFSRSYGTPGACMRARFECGALGGPSPCSYQANSSRRPAFPVLYQCAGGVCKGGYLPVLAAPQAAGGCLMAVCARCGAVVSLNRCRMCKIYM</sequence>
<dbReference type="AlphaFoldDB" id="A0A166RTF2"/>